<evidence type="ECO:0000313" key="3">
    <source>
        <dbReference type="EMBL" id="KAG0713949.1"/>
    </source>
</evidence>
<dbReference type="EMBL" id="JACEEZ010020933">
    <property type="protein sequence ID" value="KAG0713949.1"/>
    <property type="molecule type" value="Genomic_DNA"/>
</dbReference>
<dbReference type="Proteomes" id="UP000770661">
    <property type="component" value="Unassembled WGS sequence"/>
</dbReference>
<sequence>MVWCLQILGRTTHAFDTDGDKTFVSLILLGRDKERYVRSLAENVEGHLNANDLRPAYRALKKLRSKSPSWASAIRTADGRLVSDMDGQMARWAEYFGQLFTVDPPTEKLHTTGLQAVDADPPIDESAPSLDEVREGIPSKTNHPLHLMVAEGWKKIRLVADGRYISLKWTGKNDEADLFAQILDFPVNMMSARITFSCSGYSPEWNVGDGQNATVPLYPMINEQQLVVTGEASSMPYLITDSNPITIVTNTTLTVKIQRQNSTSVVKIVQEKEELLLMQESLRPVITVGSKGGNTRLRLSLSDPNEEQENSHGPHPKNKTLTNMQIAVIVVFACKSLKRSLCQITEMKPHVEWNECLFLIYFFNFVRFCSVFLLCLWNLCCFHLRTVMVAHLPWRCRQNTV</sequence>
<accession>A0A8J4XVM4</accession>
<gene>
    <name evidence="3" type="ORF">GWK47_015061</name>
</gene>
<dbReference type="AlphaFoldDB" id="A0A8J4XVM4"/>
<evidence type="ECO:0000256" key="1">
    <source>
        <dbReference type="SAM" id="MobiDB-lite"/>
    </source>
</evidence>
<feature type="transmembrane region" description="Helical" evidence="2">
    <location>
        <begin position="358"/>
        <end position="379"/>
    </location>
</feature>
<keyword evidence="2" id="KW-1133">Transmembrane helix</keyword>
<organism evidence="3 4">
    <name type="scientific">Chionoecetes opilio</name>
    <name type="common">Atlantic snow crab</name>
    <name type="synonym">Cancer opilio</name>
    <dbReference type="NCBI Taxonomy" id="41210"/>
    <lineage>
        <taxon>Eukaryota</taxon>
        <taxon>Metazoa</taxon>
        <taxon>Ecdysozoa</taxon>
        <taxon>Arthropoda</taxon>
        <taxon>Crustacea</taxon>
        <taxon>Multicrustacea</taxon>
        <taxon>Malacostraca</taxon>
        <taxon>Eumalacostraca</taxon>
        <taxon>Eucarida</taxon>
        <taxon>Decapoda</taxon>
        <taxon>Pleocyemata</taxon>
        <taxon>Brachyura</taxon>
        <taxon>Eubrachyura</taxon>
        <taxon>Majoidea</taxon>
        <taxon>Majidae</taxon>
        <taxon>Chionoecetes</taxon>
    </lineage>
</organism>
<dbReference type="OrthoDB" id="6242193at2759"/>
<proteinExistence type="predicted"/>
<protein>
    <submittedName>
        <fullName evidence="3">Uncharacterized protein</fullName>
    </submittedName>
</protein>
<evidence type="ECO:0000256" key="2">
    <source>
        <dbReference type="SAM" id="Phobius"/>
    </source>
</evidence>
<evidence type="ECO:0000313" key="4">
    <source>
        <dbReference type="Proteomes" id="UP000770661"/>
    </source>
</evidence>
<keyword evidence="4" id="KW-1185">Reference proteome</keyword>
<keyword evidence="2" id="KW-0472">Membrane</keyword>
<comment type="caution">
    <text evidence="3">The sequence shown here is derived from an EMBL/GenBank/DDBJ whole genome shotgun (WGS) entry which is preliminary data.</text>
</comment>
<name>A0A8J4XVM4_CHIOP</name>
<reference evidence="3" key="1">
    <citation type="submission" date="2020-07" db="EMBL/GenBank/DDBJ databases">
        <title>The High-quality genome of the commercially important snow crab, Chionoecetes opilio.</title>
        <authorList>
            <person name="Jeong J.-H."/>
            <person name="Ryu S."/>
        </authorList>
    </citation>
    <scope>NUCLEOTIDE SEQUENCE</scope>
    <source>
        <strain evidence="3">MADBK_172401_WGS</strain>
        <tissue evidence="3">Digestive gland</tissue>
    </source>
</reference>
<feature type="region of interest" description="Disordered" evidence="1">
    <location>
        <begin position="297"/>
        <end position="318"/>
    </location>
</feature>
<keyword evidence="2" id="KW-0812">Transmembrane</keyword>